<dbReference type="EMBL" id="MSZS01000011">
    <property type="protein sequence ID" value="PKX88934.1"/>
    <property type="molecule type" value="Genomic_DNA"/>
</dbReference>
<sequence>MISFIFTVEDSQPDCKARYQKLIYPRAGIPQIALQPLNRQALATKKEPTPVNSKHAGQCTCSSANTLTMNSHFTRTLVWRMTLYIFYLLRLATRVFVLKVPKADSDMMA</sequence>
<evidence type="ECO:0000256" key="1">
    <source>
        <dbReference type="SAM" id="Phobius"/>
    </source>
</evidence>
<keyword evidence="1" id="KW-0472">Membrane</keyword>
<gene>
    <name evidence="2" type="ORF">P174DRAFT_60490</name>
</gene>
<dbReference type="AlphaFoldDB" id="A0A2I1BUB3"/>
<accession>A0A2I1BUB3</accession>
<name>A0A2I1BUB3_ASPN1</name>
<dbReference type="RefSeq" id="XP_024677529.1">
    <property type="nucleotide sequence ID" value="XM_024832399.1"/>
</dbReference>
<proteinExistence type="predicted"/>
<protein>
    <submittedName>
        <fullName evidence="2">Uncharacterized protein</fullName>
    </submittedName>
</protein>
<evidence type="ECO:0000313" key="3">
    <source>
        <dbReference type="Proteomes" id="UP000234474"/>
    </source>
</evidence>
<reference evidence="3" key="1">
    <citation type="journal article" date="2018" name="Proc. Natl. Acad. Sci. U.S.A.">
        <title>Linking secondary metabolites to gene clusters through genome sequencing of six diverse Aspergillus species.</title>
        <authorList>
            <person name="Kaerboelling I."/>
            <person name="Vesth T.C."/>
            <person name="Frisvad J.C."/>
            <person name="Nybo J.L."/>
            <person name="Theobald S."/>
            <person name="Kuo A."/>
            <person name="Bowyer P."/>
            <person name="Matsuda Y."/>
            <person name="Mondo S."/>
            <person name="Lyhne E.K."/>
            <person name="Kogle M.E."/>
            <person name="Clum A."/>
            <person name="Lipzen A."/>
            <person name="Salamov A."/>
            <person name="Ngan C.Y."/>
            <person name="Daum C."/>
            <person name="Chiniquy J."/>
            <person name="Barry K."/>
            <person name="LaButti K."/>
            <person name="Haridas S."/>
            <person name="Simmons B.A."/>
            <person name="Magnuson J.K."/>
            <person name="Mortensen U.H."/>
            <person name="Larsen T.O."/>
            <person name="Grigoriev I.V."/>
            <person name="Baker S.E."/>
            <person name="Andersen M.R."/>
        </authorList>
    </citation>
    <scope>NUCLEOTIDE SEQUENCE [LARGE SCALE GENOMIC DNA]</scope>
    <source>
        <strain evidence="3">IBT 16806</strain>
    </source>
</reference>
<dbReference type="Proteomes" id="UP000234474">
    <property type="component" value="Unassembled WGS sequence"/>
</dbReference>
<keyword evidence="1" id="KW-0812">Transmembrane</keyword>
<evidence type="ECO:0000313" key="2">
    <source>
        <dbReference type="EMBL" id="PKX88934.1"/>
    </source>
</evidence>
<dbReference type="GeneID" id="36539736"/>
<keyword evidence="3" id="KW-1185">Reference proteome</keyword>
<comment type="caution">
    <text evidence="2">The sequence shown here is derived from an EMBL/GenBank/DDBJ whole genome shotgun (WGS) entry which is preliminary data.</text>
</comment>
<keyword evidence="1" id="KW-1133">Transmembrane helix</keyword>
<organism evidence="2 3">
    <name type="scientific">Aspergillus novofumigatus (strain IBT 16806)</name>
    <dbReference type="NCBI Taxonomy" id="1392255"/>
    <lineage>
        <taxon>Eukaryota</taxon>
        <taxon>Fungi</taxon>
        <taxon>Dikarya</taxon>
        <taxon>Ascomycota</taxon>
        <taxon>Pezizomycotina</taxon>
        <taxon>Eurotiomycetes</taxon>
        <taxon>Eurotiomycetidae</taxon>
        <taxon>Eurotiales</taxon>
        <taxon>Aspergillaceae</taxon>
        <taxon>Aspergillus</taxon>
        <taxon>Aspergillus subgen. Fumigati</taxon>
    </lineage>
</organism>
<dbReference type="VEuPathDB" id="FungiDB:P174DRAFT_60490"/>
<feature type="transmembrane region" description="Helical" evidence="1">
    <location>
        <begin position="77"/>
        <end position="98"/>
    </location>
</feature>